<gene>
    <name evidence="1" type="ORF">QTP81_17010</name>
</gene>
<accession>A0ABT7T1J1</accession>
<dbReference type="Proteomes" id="UP001234343">
    <property type="component" value="Unassembled WGS sequence"/>
</dbReference>
<sequence length="132" mass="14447">MASTFKHFAYTAAIVCLLTGCTTGQLYYTNAAGERKLACNVEFVGLPKVDIHAVDYALSFCAKTAVKQGHILDAEQQYLLTLDTQFPAPPCGVAWDHEIAKSAYDNRFLTAREYGYIVAHVDLGLAAVNHCQ</sequence>
<protein>
    <recommendedName>
        <fullName evidence="3">Lipoprotein</fullName>
    </recommendedName>
</protein>
<reference evidence="1 2" key="1">
    <citation type="submission" date="2023-06" db="EMBL/GenBank/DDBJ databases">
        <title>Alteromonas sp. ASW11-36 isolated from intertidal sand.</title>
        <authorList>
            <person name="Li Y."/>
        </authorList>
    </citation>
    <scope>NUCLEOTIDE SEQUENCE [LARGE SCALE GENOMIC DNA]</scope>
    <source>
        <strain evidence="1 2">ASW11-36</strain>
    </source>
</reference>
<dbReference type="RefSeq" id="WP_289367240.1">
    <property type="nucleotide sequence ID" value="NZ_JAUCBP010000014.1"/>
</dbReference>
<evidence type="ECO:0008006" key="3">
    <source>
        <dbReference type="Google" id="ProtNLM"/>
    </source>
</evidence>
<keyword evidence="2" id="KW-1185">Reference proteome</keyword>
<evidence type="ECO:0000313" key="2">
    <source>
        <dbReference type="Proteomes" id="UP001234343"/>
    </source>
</evidence>
<proteinExistence type="predicted"/>
<name>A0ABT7T1J1_9ALTE</name>
<dbReference type="PROSITE" id="PS51257">
    <property type="entry name" value="PROKAR_LIPOPROTEIN"/>
    <property type="match status" value="1"/>
</dbReference>
<organism evidence="1 2">
    <name type="scientific">Alteromonas arenosi</name>
    <dbReference type="NCBI Taxonomy" id="3055817"/>
    <lineage>
        <taxon>Bacteria</taxon>
        <taxon>Pseudomonadati</taxon>
        <taxon>Pseudomonadota</taxon>
        <taxon>Gammaproteobacteria</taxon>
        <taxon>Alteromonadales</taxon>
        <taxon>Alteromonadaceae</taxon>
        <taxon>Alteromonas/Salinimonas group</taxon>
        <taxon>Alteromonas</taxon>
    </lineage>
</organism>
<comment type="caution">
    <text evidence="1">The sequence shown here is derived from an EMBL/GenBank/DDBJ whole genome shotgun (WGS) entry which is preliminary data.</text>
</comment>
<dbReference type="EMBL" id="JAUCBP010000014">
    <property type="protein sequence ID" value="MDM7862310.1"/>
    <property type="molecule type" value="Genomic_DNA"/>
</dbReference>
<evidence type="ECO:0000313" key="1">
    <source>
        <dbReference type="EMBL" id="MDM7862310.1"/>
    </source>
</evidence>